<dbReference type="Proteomes" id="UP000029665">
    <property type="component" value="Unassembled WGS sequence"/>
</dbReference>
<comment type="caution">
    <text evidence="1">The sequence shown here is derived from an EMBL/GenBank/DDBJ whole genome shotgun (WGS) entry which is preliminary data.</text>
</comment>
<evidence type="ECO:0000313" key="1">
    <source>
        <dbReference type="EMBL" id="CDO77779.1"/>
    </source>
</evidence>
<dbReference type="AlphaFoldDB" id="A0A060SZU9"/>
<dbReference type="OMA" id="QHWASAT"/>
<dbReference type="HOGENOM" id="CLU_019613_2_1_1"/>
<protein>
    <recommendedName>
        <fullName evidence="3">Fe2OG dioxygenase domain-containing protein</fullName>
    </recommendedName>
</protein>
<dbReference type="Gene3D" id="2.60.120.620">
    <property type="entry name" value="q2cbj1_9rhob like domain"/>
    <property type="match status" value="1"/>
</dbReference>
<keyword evidence="2" id="KW-1185">Reference proteome</keyword>
<dbReference type="PANTHER" id="PTHR33099">
    <property type="entry name" value="FE2OG DIOXYGENASE DOMAIN-CONTAINING PROTEIN"/>
    <property type="match status" value="1"/>
</dbReference>
<dbReference type="PANTHER" id="PTHR33099:SF14">
    <property type="entry name" value="PROLYL 4-HYDROXYLASE ALPHA SUBUNIT FE(2+) 2OG DIOXYGENASE DOMAIN-CONTAINING PROTEIN"/>
    <property type="match status" value="1"/>
</dbReference>
<organism evidence="1 2">
    <name type="scientific">Pycnoporus cinnabarinus</name>
    <name type="common">Cinnabar-red polypore</name>
    <name type="synonym">Trametes cinnabarina</name>
    <dbReference type="NCBI Taxonomy" id="5643"/>
    <lineage>
        <taxon>Eukaryota</taxon>
        <taxon>Fungi</taxon>
        <taxon>Dikarya</taxon>
        <taxon>Basidiomycota</taxon>
        <taxon>Agaricomycotina</taxon>
        <taxon>Agaricomycetes</taxon>
        <taxon>Polyporales</taxon>
        <taxon>Polyporaceae</taxon>
        <taxon>Trametes</taxon>
    </lineage>
</organism>
<evidence type="ECO:0000313" key="2">
    <source>
        <dbReference type="Proteomes" id="UP000029665"/>
    </source>
</evidence>
<dbReference type="OrthoDB" id="27483at2759"/>
<dbReference type="EMBL" id="CCBP010000466">
    <property type="protein sequence ID" value="CDO77779.1"/>
    <property type="molecule type" value="Genomic_DNA"/>
</dbReference>
<accession>A0A060SZU9</accession>
<gene>
    <name evidence="1" type="ORF">BN946_scf185041.g11</name>
</gene>
<name>A0A060SZU9_PYCCI</name>
<sequence length="497" mass="55519">MESPTSTPQPKSSVLLDQLRATLIATPPLCSGTLQVPTADLELYYGRTDPKWVSLPSLFPPLRAALITFRFTHMHRPGVHRFLDFTTVAQRIAELEALENACEPASFGKNRETVLDETYRKAGKMEPDTFMTRFNIELNGLVDVVRQALLAGEQEKKAIDVELYKLNLYGKPPLFTSFTGKCAFFKPHLDTPRSDNMFASLVVVFPTPHEGGELVLRHEGKEWTFDSARLLTGHSDRIAFAAFFSDVEHECSPPPKRVPPAERLDILQPTQFNSDMVRDALLNFLSNTEVLPDGGTLAFALRHMYPVPIVTDVWTTESQSDLVGIVRAHLKGSDAALYEACHALGLQPKLRLFMQDLWDHDDKFLFDDIKALEAEPWEGSPYGIFKRKEDVTLVKDGHLEGESDTSASEPHTIRPSRAHAQPVYWVTPHNKLNNSRWPFVGYGNQAGLAYEYVAVCLVAEAPLAEERKNGVRAARASGFEGVKEEQTGAPHVVKEAL</sequence>
<proteinExistence type="predicted"/>
<reference evidence="1" key="1">
    <citation type="submission" date="2014-01" db="EMBL/GenBank/DDBJ databases">
        <title>The genome of the white-rot fungus Pycnoporus cinnabarinus: a basidiomycete model with a versatile arsenal for lignocellulosic biomass breakdown.</title>
        <authorList>
            <person name="Levasseur A."/>
            <person name="Lomascolo A."/>
            <person name="Ruiz-Duenas F.J."/>
            <person name="Uzan E."/>
            <person name="Piumi F."/>
            <person name="Kues U."/>
            <person name="Ram A.F.J."/>
            <person name="Murat C."/>
            <person name="Haon M."/>
            <person name="Benoit I."/>
            <person name="Arfi Y."/>
            <person name="Chevret D."/>
            <person name="Drula E."/>
            <person name="Kwon M.J."/>
            <person name="Gouret P."/>
            <person name="Lesage-Meessen L."/>
            <person name="Lombard V."/>
            <person name="Mariette J."/>
            <person name="Noirot C."/>
            <person name="Park J."/>
            <person name="Patyshakuliyeva A."/>
            <person name="Wieneger R.A.B."/>
            <person name="Wosten H.A.B."/>
            <person name="Martin F."/>
            <person name="Coutinho P.M."/>
            <person name="de Vries R."/>
            <person name="Martinez A.T."/>
            <person name="Klopp C."/>
            <person name="Pontarotti P."/>
            <person name="Henrissat B."/>
            <person name="Record E."/>
        </authorList>
    </citation>
    <scope>NUCLEOTIDE SEQUENCE [LARGE SCALE GENOMIC DNA]</scope>
    <source>
        <strain evidence="1">BRFM137</strain>
    </source>
</reference>
<evidence type="ECO:0008006" key="3">
    <source>
        <dbReference type="Google" id="ProtNLM"/>
    </source>
</evidence>